<dbReference type="RefSeq" id="WP_197528965.1">
    <property type="nucleotide sequence ID" value="NZ_CP036278.1"/>
</dbReference>
<evidence type="ECO:0008006" key="3">
    <source>
        <dbReference type="Google" id="ProtNLM"/>
    </source>
</evidence>
<evidence type="ECO:0000313" key="1">
    <source>
        <dbReference type="EMBL" id="QDU55085.1"/>
    </source>
</evidence>
<name>A0A518AK41_9BACT</name>
<accession>A0A518AK41</accession>
<protein>
    <recommendedName>
        <fullName evidence="3">DUF4432 domain-containing protein</fullName>
    </recommendedName>
</protein>
<keyword evidence="2" id="KW-1185">Reference proteome</keyword>
<gene>
    <name evidence="1" type="ORF">Pan181_12710</name>
</gene>
<reference evidence="1 2" key="1">
    <citation type="submission" date="2019-02" db="EMBL/GenBank/DDBJ databases">
        <title>Deep-cultivation of Planctomycetes and their phenomic and genomic characterization uncovers novel biology.</title>
        <authorList>
            <person name="Wiegand S."/>
            <person name="Jogler M."/>
            <person name="Boedeker C."/>
            <person name="Pinto D."/>
            <person name="Vollmers J."/>
            <person name="Rivas-Marin E."/>
            <person name="Kohn T."/>
            <person name="Peeters S.H."/>
            <person name="Heuer A."/>
            <person name="Rast P."/>
            <person name="Oberbeckmann S."/>
            <person name="Bunk B."/>
            <person name="Jeske O."/>
            <person name="Meyerdierks A."/>
            <person name="Storesund J.E."/>
            <person name="Kallscheuer N."/>
            <person name="Luecker S."/>
            <person name="Lage O.M."/>
            <person name="Pohl T."/>
            <person name="Merkel B.J."/>
            <person name="Hornburger P."/>
            <person name="Mueller R.-W."/>
            <person name="Bruemmer F."/>
            <person name="Labrenz M."/>
            <person name="Spormann A.M."/>
            <person name="Op den Camp H."/>
            <person name="Overmann J."/>
            <person name="Amann R."/>
            <person name="Jetten M.S.M."/>
            <person name="Mascher T."/>
            <person name="Medema M.H."/>
            <person name="Devos D.P."/>
            <person name="Kaster A.-K."/>
            <person name="Ovreas L."/>
            <person name="Rohde M."/>
            <person name="Galperin M.Y."/>
            <person name="Jogler C."/>
        </authorList>
    </citation>
    <scope>NUCLEOTIDE SEQUENCE [LARGE SCALE GENOMIC DNA]</scope>
    <source>
        <strain evidence="1 2">Pan181</strain>
    </source>
</reference>
<dbReference type="EMBL" id="CP036278">
    <property type="protein sequence ID" value="QDU55085.1"/>
    <property type="molecule type" value="Genomic_DNA"/>
</dbReference>
<dbReference type="AlphaFoldDB" id="A0A518AK41"/>
<dbReference type="KEGG" id="amuc:Pan181_12710"/>
<dbReference type="GO" id="GO:0030246">
    <property type="term" value="F:carbohydrate binding"/>
    <property type="evidence" value="ECO:0007669"/>
    <property type="project" value="InterPro"/>
</dbReference>
<dbReference type="InterPro" id="IPR014718">
    <property type="entry name" value="GH-type_carb-bd"/>
</dbReference>
<proteinExistence type="predicted"/>
<organism evidence="1 2">
    <name type="scientific">Aeoliella mucimassa</name>
    <dbReference type="NCBI Taxonomy" id="2527972"/>
    <lineage>
        <taxon>Bacteria</taxon>
        <taxon>Pseudomonadati</taxon>
        <taxon>Planctomycetota</taxon>
        <taxon>Planctomycetia</taxon>
        <taxon>Pirellulales</taxon>
        <taxon>Lacipirellulaceae</taxon>
        <taxon>Aeoliella</taxon>
    </lineage>
</organism>
<dbReference type="InterPro" id="IPR027839">
    <property type="entry name" value="DUF4432"/>
</dbReference>
<dbReference type="Proteomes" id="UP000315750">
    <property type="component" value="Chromosome"/>
</dbReference>
<dbReference type="Pfam" id="PF14486">
    <property type="entry name" value="DUF4432"/>
    <property type="match status" value="1"/>
</dbReference>
<dbReference type="CDD" id="cd09023">
    <property type="entry name" value="Aldose_epim_Ec_c4013"/>
    <property type="match status" value="1"/>
</dbReference>
<sequence length="383" mass="41589">MASSNWSVYASDTPIQYQDFAVEGLAELSASLRRLYGGLQDGVDLLTLRNGPLQIDLLPTRGMGVWKMTCDGVDIGWKSPVAGPVHPKFVNLSDPSGLGWLDGFDELIVRCGLESNGAPVFDEQGTLQYGLHGKIANRPASEVILSIDPEQQLLRVSAIVQETRFHFTKLRLRTTLTTRLGEKGFTLQDQIENISGMPATCQLLYHMNVGQPILDAGSKVIAPVKTLVPRDANAAEGVGVWETMPAPTPGLSEQVYFMDLLSSESSETEVVLHNQAATQGVACRYPTNSLPCFALWKNPVPSADGYVVGLEPATNFPNPKPYEAQHGRVVMLDPGETLDVGLRFDYLPTTDAVAAAARRVGELQSQANSQVYTYPQEGWTSAV</sequence>
<evidence type="ECO:0000313" key="2">
    <source>
        <dbReference type="Proteomes" id="UP000315750"/>
    </source>
</evidence>
<dbReference type="Gene3D" id="2.70.98.10">
    <property type="match status" value="1"/>
</dbReference>